<protein>
    <submittedName>
        <fullName evidence="1">Uncharacterized protein</fullName>
    </submittedName>
</protein>
<keyword evidence="2" id="KW-1185">Reference proteome</keyword>
<reference evidence="1 2" key="1">
    <citation type="journal article" date="2019" name="Nat. Ecol. Evol.">
        <title>Megaphylogeny resolves global patterns of mushroom evolution.</title>
        <authorList>
            <person name="Varga T."/>
            <person name="Krizsan K."/>
            <person name="Foldi C."/>
            <person name="Dima B."/>
            <person name="Sanchez-Garcia M."/>
            <person name="Sanchez-Ramirez S."/>
            <person name="Szollosi G.J."/>
            <person name="Szarkandi J.G."/>
            <person name="Papp V."/>
            <person name="Albert L."/>
            <person name="Andreopoulos W."/>
            <person name="Angelini C."/>
            <person name="Antonin V."/>
            <person name="Barry K.W."/>
            <person name="Bougher N.L."/>
            <person name="Buchanan P."/>
            <person name="Buyck B."/>
            <person name="Bense V."/>
            <person name="Catcheside P."/>
            <person name="Chovatia M."/>
            <person name="Cooper J."/>
            <person name="Damon W."/>
            <person name="Desjardin D."/>
            <person name="Finy P."/>
            <person name="Geml J."/>
            <person name="Haridas S."/>
            <person name="Hughes K."/>
            <person name="Justo A."/>
            <person name="Karasinski D."/>
            <person name="Kautmanova I."/>
            <person name="Kiss B."/>
            <person name="Kocsube S."/>
            <person name="Kotiranta H."/>
            <person name="LaButti K.M."/>
            <person name="Lechner B.E."/>
            <person name="Liimatainen K."/>
            <person name="Lipzen A."/>
            <person name="Lukacs Z."/>
            <person name="Mihaltcheva S."/>
            <person name="Morgado L.N."/>
            <person name="Niskanen T."/>
            <person name="Noordeloos M.E."/>
            <person name="Ohm R.A."/>
            <person name="Ortiz-Santana B."/>
            <person name="Ovrebo C."/>
            <person name="Racz N."/>
            <person name="Riley R."/>
            <person name="Savchenko A."/>
            <person name="Shiryaev A."/>
            <person name="Soop K."/>
            <person name="Spirin V."/>
            <person name="Szebenyi C."/>
            <person name="Tomsovsky M."/>
            <person name="Tulloss R.E."/>
            <person name="Uehling J."/>
            <person name="Grigoriev I.V."/>
            <person name="Vagvolgyi C."/>
            <person name="Papp T."/>
            <person name="Martin F.M."/>
            <person name="Miettinen O."/>
            <person name="Hibbett D.S."/>
            <person name="Nagy L.G."/>
        </authorList>
    </citation>
    <scope>NUCLEOTIDE SEQUENCE [LARGE SCALE GENOMIC DNA]</scope>
    <source>
        <strain evidence="1 2">NL-1719</strain>
    </source>
</reference>
<proteinExistence type="predicted"/>
<evidence type="ECO:0000313" key="2">
    <source>
        <dbReference type="Proteomes" id="UP000308600"/>
    </source>
</evidence>
<name>A0ACD3ASE6_9AGAR</name>
<dbReference type="Proteomes" id="UP000308600">
    <property type="component" value="Unassembled WGS sequence"/>
</dbReference>
<organism evidence="1 2">
    <name type="scientific">Pluteus cervinus</name>
    <dbReference type="NCBI Taxonomy" id="181527"/>
    <lineage>
        <taxon>Eukaryota</taxon>
        <taxon>Fungi</taxon>
        <taxon>Dikarya</taxon>
        <taxon>Basidiomycota</taxon>
        <taxon>Agaricomycotina</taxon>
        <taxon>Agaricomycetes</taxon>
        <taxon>Agaricomycetidae</taxon>
        <taxon>Agaricales</taxon>
        <taxon>Pluteineae</taxon>
        <taxon>Pluteaceae</taxon>
        <taxon>Pluteus</taxon>
    </lineage>
</organism>
<dbReference type="EMBL" id="ML208347">
    <property type="protein sequence ID" value="TFK68638.1"/>
    <property type="molecule type" value="Genomic_DNA"/>
</dbReference>
<evidence type="ECO:0000313" key="1">
    <source>
        <dbReference type="EMBL" id="TFK68638.1"/>
    </source>
</evidence>
<gene>
    <name evidence="1" type="ORF">BDN72DRAFT_897971</name>
</gene>
<accession>A0ACD3ASE6</accession>
<sequence length="498" mass="56587">MPSLQQLDPPVDVSTSLPTDTHLTEDDTLDKIDAEMARLERQIHIVGQLHNSKVPIARFPAEILSKVFLLCHEQKEPQDSPFKIKARNSRLIISWVSRRWRRVALGYPMLWSYICVFRPEPDRLPSLVEYVRQCLVRSRNASLTIIYEAPLSEAITMFSTQIHRIHTIQIHWASWLKPPLIDAWNHPAPLLAELEFGSVSLSDDLFDGTCPQLQSLSLKSCVHTWDSRITSLSTLTTLKIYDPKEELPPKEIIQKLQALPALRTCYLRHCFDVEATSLGVIMEPPVYLPHLEYISVTDSWGETLIDFLQRLDLSQVSLEAIQERQQIGEGTFADHFAFSEEYQRTVWEEVRKVSVEGGNWAETYVFNVTITFASTPNHHFTFDAVSQCIKFDFDLVVAASPYLLLDQTRELSFDRVSVDGLDSLGPLPTLKALEIENVDKDAEFLDWAIASWRDVFPSVTELKVGGVLYPGFEDFIVQWGGEGLGGMQEGDPNGSDEE</sequence>